<dbReference type="STRING" id="610380.E2C2Y4"/>
<proteinExistence type="predicted"/>
<reference evidence="1 2" key="1">
    <citation type="journal article" date="2010" name="Science">
        <title>Genomic comparison of the ants Camponotus floridanus and Harpegnathos saltator.</title>
        <authorList>
            <person name="Bonasio R."/>
            <person name="Zhang G."/>
            <person name="Ye C."/>
            <person name="Mutti N.S."/>
            <person name="Fang X."/>
            <person name="Qin N."/>
            <person name="Donahue G."/>
            <person name="Yang P."/>
            <person name="Li Q."/>
            <person name="Li C."/>
            <person name="Zhang P."/>
            <person name="Huang Z."/>
            <person name="Berger S.L."/>
            <person name="Reinberg D."/>
            <person name="Wang J."/>
            <person name="Liebig J."/>
        </authorList>
    </citation>
    <scope>NUCLEOTIDE SEQUENCE [LARGE SCALE GENOMIC DNA]</scope>
    <source>
        <strain evidence="1 2">R22 G/1</strain>
    </source>
</reference>
<protein>
    <submittedName>
        <fullName evidence="1">Uncharacterized protein</fullName>
    </submittedName>
</protein>
<evidence type="ECO:0000313" key="1">
    <source>
        <dbReference type="EMBL" id="EFN77688.1"/>
    </source>
</evidence>
<dbReference type="Proteomes" id="UP000008237">
    <property type="component" value="Unassembled WGS sequence"/>
</dbReference>
<name>E2C2Y4_HARSA</name>
<dbReference type="OMA" id="LKHGNHG"/>
<evidence type="ECO:0000313" key="2">
    <source>
        <dbReference type="Proteomes" id="UP000008237"/>
    </source>
</evidence>
<organism evidence="2">
    <name type="scientific">Harpegnathos saltator</name>
    <name type="common">Jerdon's jumping ant</name>
    <dbReference type="NCBI Taxonomy" id="610380"/>
    <lineage>
        <taxon>Eukaryota</taxon>
        <taxon>Metazoa</taxon>
        <taxon>Ecdysozoa</taxon>
        <taxon>Arthropoda</taxon>
        <taxon>Hexapoda</taxon>
        <taxon>Insecta</taxon>
        <taxon>Pterygota</taxon>
        <taxon>Neoptera</taxon>
        <taxon>Endopterygota</taxon>
        <taxon>Hymenoptera</taxon>
        <taxon>Apocrita</taxon>
        <taxon>Aculeata</taxon>
        <taxon>Formicoidea</taxon>
        <taxon>Formicidae</taxon>
        <taxon>Ponerinae</taxon>
        <taxon>Ponerini</taxon>
        <taxon>Harpegnathos</taxon>
    </lineage>
</organism>
<dbReference type="EMBL" id="GL452255">
    <property type="protein sequence ID" value="EFN77688.1"/>
    <property type="molecule type" value="Genomic_DNA"/>
</dbReference>
<dbReference type="OrthoDB" id="7553547at2759"/>
<accession>E2C2Y4</accession>
<gene>
    <name evidence="1" type="ORF">EAI_08977</name>
</gene>
<dbReference type="InParanoid" id="E2C2Y4"/>
<sequence>MDKIIGQQTLFDVPLRDQTISQQTLHETSLKEQSVYPSGSSIFHQQPSKQNLFHMVTAFRDKPLLKDALLKDHELLGERAIFRNSPFEGQSASEIFEEPTSAYRSQAPFKKQLLTPEAPFKNLFHGQSPPGEQAPKYFQKQTAHIDSPAISNPIKFYRDDFYSKPIDSYGRQKDAMTYEGPTIYTEYDNHALELPPMPMVSSYKHLPALNAEIPATQPSTLVVSHGSASSVSPVSSGMNKMHSLSDAFKIKLGSASTLQSAISPLNGKCNTLVDSLSTTPNNAVTTMPSNSVSTNQSSIVGHILTSLTTKPSSPVMDTVTPIMPFVENTFEPIHFHATKYGAVLAPSFISQNELKNNIHTYPLPETPKTGLKIDEHKLKYLMPEAPKNNMKIDNQRPMLNYILSEEQKSMLKNDIQSSFANNALSEVFKHGWSLQQFSQPETSSSYAPLSPNGKMNLILPSTPVASASTIPWPMVTKHNIPVVLPAQSIMASEGSSNNMPLEINLPLDFMASMPNSLATSIPDNISGSITGGVSTSIPGGMTTDMPASVPTLNLGQSLHRAEQLRQTQEARNPWYPTGLQLQLGGFGGINYTLHTSNPTAGPIELEIAKAGLTPPKLPQPHVPAFAKVSSQGVIANFAAAILMSSESFLNNDT</sequence>
<keyword evidence="2" id="KW-1185">Reference proteome</keyword>
<dbReference type="AlphaFoldDB" id="E2C2Y4"/>